<protein>
    <recommendedName>
        <fullName evidence="9">Adenosine deaminase domain-containing protein</fullName>
    </recommendedName>
</protein>
<dbReference type="InParanoid" id="G0P5Y3"/>
<evidence type="ECO:0000313" key="11">
    <source>
        <dbReference type="Proteomes" id="UP000008068"/>
    </source>
</evidence>
<evidence type="ECO:0000256" key="8">
    <source>
        <dbReference type="SAM" id="MobiDB-lite"/>
    </source>
</evidence>
<feature type="region of interest" description="Disordered" evidence="8">
    <location>
        <begin position="1"/>
        <end position="26"/>
    </location>
</feature>
<dbReference type="Pfam" id="PF00962">
    <property type="entry name" value="A_deaminase"/>
    <property type="match status" value="1"/>
</dbReference>
<organism evidence="11">
    <name type="scientific">Caenorhabditis brenneri</name>
    <name type="common">Nematode worm</name>
    <dbReference type="NCBI Taxonomy" id="135651"/>
    <lineage>
        <taxon>Eukaryota</taxon>
        <taxon>Metazoa</taxon>
        <taxon>Ecdysozoa</taxon>
        <taxon>Nematoda</taxon>
        <taxon>Chromadorea</taxon>
        <taxon>Rhabditida</taxon>
        <taxon>Rhabditina</taxon>
        <taxon>Rhabditomorpha</taxon>
        <taxon>Rhabditoidea</taxon>
        <taxon>Rhabditidae</taxon>
        <taxon>Peloderinae</taxon>
        <taxon>Caenorhabditis</taxon>
    </lineage>
</organism>
<dbReference type="InterPro" id="IPR001365">
    <property type="entry name" value="A_deaminase_dom"/>
</dbReference>
<evidence type="ECO:0000256" key="6">
    <source>
        <dbReference type="ARBA" id="ARBA00023080"/>
    </source>
</evidence>
<dbReference type="GO" id="GO:0046872">
    <property type="term" value="F:metal ion binding"/>
    <property type="evidence" value="ECO:0007669"/>
    <property type="project" value="UniProtKB-KW"/>
</dbReference>
<feature type="compositionally biased region" description="Basic residues" evidence="8">
    <location>
        <begin position="1"/>
        <end position="11"/>
    </location>
</feature>
<dbReference type="OrthoDB" id="272271at2759"/>
<dbReference type="GO" id="GO:0004000">
    <property type="term" value="F:adenosine deaminase activity"/>
    <property type="evidence" value="ECO:0007669"/>
    <property type="project" value="TreeGrafter"/>
</dbReference>
<dbReference type="InterPro" id="IPR006330">
    <property type="entry name" value="Ado/ade_deaminase"/>
</dbReference>
<keyword evidence="5" id="KW-0862">Zinc</keyword>
<feature type="domain" description="Adenosine deaminase" evidence="9">
    <location>
        <begin position="80"/>
        <end position="412"/>
    </location>
</feature>
<dbReference type="InterPro" id="IPR032466">
    <property type="entry name" value="Metal_Hydrolase"/>
</dbReference>
<dbReference type="FunCoup" id="G0P5Y3">
    <property type="interactions" value="2674"/>
</dbReference>
<keyword evidence="3" id="KW-0479">Metal-binding</keyword>
<dbReference type="CDD" id="cd00443">
    <property type="entry name" value="ADA_AMPD"/>
    <property type="match status" value="1"/>
</dbReference>
<comment type="similarity">
    <text evidence="2">Belongs to the metallo-dependent hydrolases superfamily. Adenosine and AMP deaminases family.</text>
</comment>
<dbReference type="GO" id="GO:0009117">
    <property type="term" value="P:nucleotide metabolic process"/>
    <property type="evidence" value="ECO:0007669"/>
    <property type="project" value="UniProtKB-KW"/>
</dbReference>
<dbReference type="PANTHER" id="PTHR11409:SF42">
    <property type="entry name" value="ADENOSINE DEAMINASE-LIKE PROTEIN"/>
    <property type="match status" value="1"/>
</dbReference>
<dbReference type="HOGENOM" id="CLU_039228_3_0_1"/>
<comment type="catalytic activity">
    <reaction evidence="7">
        <text>N(6)-methyl-AMP + H2O + H(+) = IMP + methylamine</text>
        <dbReference type="Rhea" id="RHEA:16001"/>
        <dbReference type="ChEBI" id="CHEBI:15377"/>
        <dbReference type="ChEBI" id="CHEBI:15378"/>
        <dbReference type="ChEBI" id="CHEBI:58053"/>
        <dbReference type="ChEBI" id="CHEBI:59338"/>
        <dbReference type="ChEBI" id="CHEBI:144842"/>
    </reaction>
    <physiologicalReaction direction="left-to-right" evidence="7">
        <dbReference type="Rhea" id="RHEA:16002"/>
    </physiologicalReaction>
</comment>
<dbReference type="STRING" id="135651.G0P5Y3"/>
<keyword evidence="11" id="KW-1185">Reference proteome</keyword>
<evidence type="ECO:0000313" key="10">
    <source>
        <dbReference type="EMBL" id="EGT46123.1"/>
    </source>
</evidence>
<keyword evidence="6" id="KW-0546">Nucleotide metabolism</keyword>
<proteinExistence type="inferred from homology"/>
<reference evidence="11" key="1">
    <citation type="submission" date="2011-07" db="EMBL/GenBank/DDBJ databases">
        <authorList>
            <consortium name="Caenorhabditis brenneri Sequencing and Analysis Consortium"/>
            <person name="Wilson R.K."/>
        </authorList>
    </citation>
    <scope>NUCLEOTIDE SEQUENCE [LARGE SCALE GENOMIC DNA]</scope>
    <source>
        <strain evidence="11">PB2801</strain>
    </source>
</reference>
<dbReference type="PANTHER" id="PTHR11409">
    <property type="entry name" value="ADENOSINE DEAMINASE"/>
    <property type="match status" value="1"/>
</dbReference>
<sequence length="423" mass="48530">MPPKKSGKQNKKLTIQQERVKADREATQKAIQDKNDHTLLDNEIAEREKVAAAERQEFENKIALTRQIQENFLPRFQKMPKVELHAHLSGSISRKTIEFLMNSDLKRAKQILSKYHLNEPKDMDRVFDTFGIIHEILEKPEALRVATLEMVRDFVKDGCVYLEIRTGPKNTPFMTKETYLKVVVDAVKEAQLEHPQIKVFLVISFDRSLVYEEANELLHLIGKFQLETNVIVGVELGGNPKLSGIHLLSIFQLARRFHGLGVTLHLAELESQTDDVLDYLMMLPDRVGHGTFLHTNPKFVEMMSFYKIPLGEFICSENQNKVFILEICLSSNVYSKTVPSIHDSHFKYWKTKGVPLSICTDDKGVIPGATLTEEYYKAAVAFSLTTADLIQINIDALRSSFAYKYNVTDLRDTWRKIHHNTLE</sequence>
<evidence type="ECO:0000259" key="9">
    <source>
        <dbReference type="Pfam" id="PF00962"/>
    </source>
</evidence>
<dbReference type="EMBL" id="GL380091">
    <property type="protein sequence ID" value="EGT46123.1"/>
    <property type="molecule type" value="Genomic_DNA"/>
</dbReference>
<dbReference type="GO" id="GO:0046103">
    <property type="term" value="P:inosine biosynthetic process"/>
    <property type="evidence" value="ECO:0007669"/>
    <property type="project" value="TreeGrafter"/>
</dbReference>
<dbReference type="Proteomes" id="UP000008068">
    <property type="component" value="Unassembled WGS sequence"/>
</dbReference>
<evidence type="ECO:0000256" key="3">
    <source>
        <dbReference type="ARBA" id="ARBA00022723"/>
    </source>
</evidence>
<dbReference type="eggNOG" id="KOG1097">
    <property type="taxonomic scope" value="Eukaryota"/>
</dbReference>
<dbReference type="AlphaFoldDB" id="G0P5Y3"/>
<evidence type="ECO:0000256" key="4">
    <source>
        <dbReference type="ARBA" id="ARBA00022801"/>
    </source>
</evidence>
<comment type="cofactor">
    <cofactor evidence="1">
        <name>Zn(2+)</name>
        <dbReference type="ChEBI" id="CHEBI:29105"/>
    </cofactor>
</comment>
<evidence type="ECO:0000256" key="7">
    <source>
        <dbReference type="ARBA" id="ARBA00048787"/>
    </source>
</evidence>
<gene>
    <name evidence="10" type="ORF">CAEBREN_28436</name>
</gene>
<dbReference type="Gene3D" id="3.20.20.140">
    <property type="entry name" value="Metal-dependent hydrolases"/>
    <property type="match status" value="1"/>
</dbReference>
<dbReference type="GO" id="GO:0006154">
    <property type="term" value="P:adenosine catabolic process"/>
    <property type="evidence" value="ECO:0007669"/>
    <property type="project" value="TreeGrafter"/>
</dbReference>
<accession>G0P5Y3</accession>
<keyword evidence="4" id="KW-0378">Hydrolase</keyword>
<name>G0P5Y3_CAEBE</name>
<evidence type="ECO:0000256" key="5">
    <source>
        <dbReference type="ARBA" id="ARBA00022833"/>
    </source>
</evidence>
<evidence type="ECO:0000256" key="1">
    <source>
        <dbReference type="ARBA" id="ARBA00001947"/>
    </source>
</evidence>
<dbReference type="SUPFAM" id="SSF51556">
    <property type="entry name" value="Metallo-dependent hydrolases"/>
    <property type="match status" value="1"/>
</dbReference>
<evidence type="ECO:0000256" key="2">
    <source>
        <dbReference type="ARBA" id="ARBA00006676"/>
    </source>
</evidence>